<dbReference type="Pfam" id="PF01081">
    <property type="entry name" value="Aldolase"/>
    <property type="match status" value="1"/>
</dbReference>
<evidence type="ECO:0000256" key="1">
    <source>
        <dbReference type="ARBA" id="ARBA00004761"/>
    </source>
</evidence>
<dbReference type="PANTHER" id="PTHR30246">
    <property type="entry name" value="2-KETO-3-DEOXY-6-PHOSPHOGLUCONATE ALDOLASE"/>
    <property type="match status" value="1"/>
</dbReference>
<evidence type="ECO:0000256" key="3">
    <source>
        <dbReference type="ARBA" id="ARBA00011233"/>
    </source>
</evidence>
<evidence type="ECO:0000313" key="7">
    <source>
        <dbReference type="Proteomes" id="UP000242590"/>
    </source>
</evidence>
<evidence type="ECO:0000256" key="4">
    <source>
        <dbReference type="ARBA" id="ARBA00023239"/>
    </source>
</evidence>
<dbReference type="CDD" id="cd00452">
    <property type="entry name" value="KDPG_aldolase"/>
    <property type="match status" value="1"/>
</dbReference>
<dbReference type="GO" id="GO:0016829">
    <property type="term" value="F:lyase activity"/>
    <property type="evidence" value="ECO:0007669"/>
    <property type="project" value="UniProtKB-KW"/>
</dbReference>
<keyword evidence="4" id="KW-0456">Lyase</keyword>
<comment type="similarity">
    <text evidence="2">Belongs to the KHG/KDPG aldolase family.</text>
</comment>
<accession>A0A1T1D639</accession>
<dbReference type="AlphaFoldDB" id="A0A1T1D639"/>
<comment type="subunit">
    <text evidence="3">Homotrimer.</text>
</comment>
<protein>
    <recommendedName>
        <fullName evidence="8">2-dehydro-3-deoxyphosphogluconate aldolase</fullName>
    </recommendedName>
</protein>
<dbReference type="InterPro" id="IPR031338">
    <property type="entry name" value="KDPG/KHG_AS_2"/>
</dbReference>
<organism evidence="6 7">
    <name type="scientific">Candidatus Synechococcus spongiarum LMB bulk15N</name>
    <dbReference type="NCBI Taxonomy" id="1943583"/>
    <lineage>
        <taxon>Bacteria</taxon>
        <taxon>Bacillati</taxon>
        <taxon>Cyanobacteriota</taxon>
        <taxon>Cyanophyceae</taxon>
        <taxon>Synechococcales</taxon>
        <taxon>Synechococcaceae</taxon>
        <taxon>Synechococcus</taxon>
    </lineage>
</organism>
<dbReference type="InterPro" id="IPR000887">
    <property type="entry name" value="Aldlse_KDPG_KHG"/>
</dbReference>
<gene>
    <name evidence="6" type="ORF">BV53_01605</name>
</gene>
<dbReference type="Proteomes" id="UP000242590">
    <property type="component" value="Unassembled WGS sequence"/>
</dbReference>
<evidence type="ECO:0000256" key="2">
    <source>
        <dbReference type="ARBA" id="ARBA00006906"/>
    </source>
</evidence>
<dbReference type="SUPFAM" id="SSF51569">
    <property type="entry name" value="Aldolase"/>
    <property type="match status" value="1"/>
</dbReference>
<comment type="pathway">
    <text evidence="1">Carbohydrate acid metabolism.</text>
</comment>
<name>A0A1T1D639_9SYNE</name>
<evidence type="ECO:0008006" key="8">
    <source>
        <dbReference type="Google" id="ProtNLM"/>
    </source>
</evidence>
<comment type="caution">
    <text evidence="6">The sequence shown here is derived from an EMBL/GenBank/DDBJ whole genome shotgun (WGS) entry which is preliminary data.</text>
</comment>
<proteinExistence type="inferred from homology"/>
<dbReference type="EMBL" id="MWLE01000022">
    <property type="protein sequence ID" value="OOV36218.1"/>
    <property type="molecule type" value="Genomic_DNA"/>
</dbReference>
<reference evidence="6 7" key="1">
    <citation type="submission" date="2017-02" db="EMBL/GenBank/DDBJ databases">
        <title>Draft Genome Sequences of 'Candidatus Synechococcus spongiarum', Cyanobacterial Symbionts of the Mediterranean Sponge Aplysina aerophoba from two locations.</title>
        <authorList>
            <person name="Slaby B.M."/>
            <person name="Hentschel U."/>
        </authorList>
    </citation>
    <scope>NUCLEOTIDE SEQUENCE [LARGE SCALE GENOMIC DNA]</scope>
    <source>
        <strain evidence="6">LMB bulk15N</strain>
    </source>
</reference>
<dbReference type="Gene3D" id="3.20.20.70">
    <property type="entry name" value="Aldolase class I"/>
    <property type="match status" value="1"/>
</dbReference>
<sequence length="234" mass="25418">MTTSLSRQPLLAVLRPRNPQRALAEVELLHAVGWRHVELAWTAPWLPTLIPILRKRCPHTHLGAAGVITSRQLRQVAAAGLSYAFMPIWQPELLLSARDLGVTLVPGVFTPTEVHQARCHGCTMVKLFPATALGLYYWSQLRAPLGPLPACIAAGGLGPETALQWLHMGAVDAVALGQKLFGNLSLGDPVLRQRLGDLVTAANGLQSASRQSVFSRSPTDRDKSVAPFPYFDLE</sequence>
<dbReference type="PROSITE" id="PS00160">
    <property type="entry name" value="ALDOLASE_KDPG_KHG_2"/>
    <property type="match status" value="1"/>
</dbReference>
<evidence type="ECO:0000313" key="6">
    <source>
        <dbReference type="EMBL" id="OOV36218.1"/>
    </source>
</evidence>
<keyword evidence="5" id="KW-0119">Carbohydrate metabolism</keyword>
<evidence type="ECO:0000256" key="5">
    <source>
        <dbReference type="ARBA" id="ARBA00023277"/>
    </source>
</evidence>
<dbReference type="InterPro" id="IPR013785">
    <property type="entry name" value="Aldolase_TIM"/>
</dbReference>
<dbReference type="PANTHER" id="PTHR30246:SF1">
    <property type="entry name" value="2-DEHYDRO-3-DEOXY-6-PHOSPHOGALACTONATE ALDOLASE-RELATED"/>
    <property type="match status" value="1"/>
</dbReference>